<dbReference type="Gene3D" id="3.40.1080.20">
    <property type="entry name" value="Acetyl-CoA hydrolase/transferase C-terminal domain"/>
    <property type="match status" value="1"/>
</dbReference>
<dbReference type="PANTHER" id="PTHR21432:SF20">
    <property type="entry name" value="ACETYL-COA HYDROLASE"/>
    <property type="match status" value="1"/>
</dbReference>
<dbReference type="RefSeq" id="WP_050740357.1">
    <property type="nucleotide sequence ID" value="NZ_LGYO01000025.1"/>
</dbReference>
<dbReference type="SUPFAM" id="SSF100950">
    <property type="entry name" value="NagB/RpiA/CoA transferase-like"/>
    <property type="match status" value="2"/>
</dbReference>
<dbReference type="AlphaFoldDB" id="A0A0L6TZL8"/>
<keyword evidence="6" id="KW-1185">Reference proteome</keyword>
<dbReference type="Gene3D" id="3.40.1080.10">
    <property type="entry name" value="Glutaconate Coenzyme A-transferase"/>
    <property type="match status" value="1"/>
</dbReference>
<dbReference type="InterPro" id="IPR026888">
    <property type="entry name" value="AcetylCoA_hyd_C"/>
</dbReference>
<accession>A0A0L6TZL8</accession>
<dbReference type="GO" id="GO:0008775">
    <property type="term" value="F:acetate CoA-transferase activity"/>
    <property type="evidence" value="ECO:0007669"/>
    <property type="project" value="InterPro"/>
</dbReference>
<evidence type="ECO:0000259" key="4">
    <source>
        <dbReference type="Pfam" id="PF13336"/>
    </source>
</evidence>
<evidence type="ECO:0000256" key="1">
    <source>
        <dbReference type="ARBA" id="ARBA00009632"/>
    </source>
</evidence>
<reference evidence="6" key="1">
    <citation type="submission" date="2015-07" db="EMBL/GenBank/DDBJ databases">
        <title>Draft genome sequence of Acetobacterium bakii DSM 8293, a potential psychrophilic chemical producer through syngas fermentation.</title>
        <authorList>
            <person name="Song Y."/>
            <person name="Hwang S."/>
            <person name="Cho B.-K."/>
        </authorList>
    </citation>
    <scope>NUCLEOTIDE SEQUENCE [LARGE SCALE GENOMIC DNA]</scope>
    <source>
        <strain evidence="6">DSM 8239</strain>
    </source>
</reference>
<dbReference type="STRING" id="52689.AKG39_10530"/>
<dbReference type="PATRIC" id="fig|52689.4.peg.1324"/>
<dbReference type="InterPro" id="IPR038460">
    <property type="entry name" value="AcetylCoA_hyd_C_sf"/>
</dbReference>
<gene>
    <name evidence="5" type="ORF">AKG39_10530</name>
</gene>
<organism evidence="5 6">
    <name type="scientific">Acetobacterium bakii</name>
    <dbReference type="NCBI Taxonomy" id="52689"/>
    <lineage>
        <taxon>Bacteria</taxon>
        <taxon>Bacillati</taxon>
        <taxon>Bacillota</taxon>
        <taxon>Clostridia</taxon>
        <taxon>Eubacteriales</taxon>
        <taxon>Eubacteriaceae</taxon>
        <taxon>Acetobacterium</taxon>
    </lineage>
</organism>
<dbReference type="Proteomes" id="UP000036873">
    <property type="component" value="Unassembled WGS sequence"/>
</dbReference>
<feature type="domain" description="Acetyl-CoA hydrolase/transferase C-terminal" evidence="4">
    <location>
        <begin position="279"/>
        <end position="439"/>
    </location>
</feature>
<dbReference type="EMBL" id="LGYO01000025">
    <property type="protein sequence ID" value="KNZ41711.1"/>
    <property type="molecule type" value="Genomic_DNA"/>
</dbReference>
<evidence type="ECO:0000313" key="6">
    <source>
        <dbReference type="Proteomes" id="UP000036873"/>
    </source>
</evidence>
<dbReference type="OrthoDB" id="9801795at2"/>
<evidence type="ECO:0000259" key="3">
    <source>
        <dbReference type="Pfam" id="PF02550"/>
    </source>
</evidence>
<sequence>MNYRELLKKKTITIEEAVGKISNGATIYTYGIAEPMAYMDQFHLLKDHGVKGVTHINLLNLKPYDFYSDETYDGILNHVSGFYGNFMRDPAQTKMTTFYPNHLSKSGSDRLYYHEVTGKPVSIFTLSVSPMDKHGYFSTGPICVASPDYLKKADLVILEINENIPRTFGDTQVHISDVDYVLYGNNEVIYLPCRGAVSSDEDILIGKHIADMIDNGSTLQLGIGGIPNAVAMALKDKKDLGVHTEMLNDGLVQLYQEGIVTNRCKTLFQDKMVTSFTFGTKETYDFIDDNVGVLHINVRDSNSPFELAKNHKMVSVNTTLQVDLFGQCSSEAIGTRHISGTGGQVETAQGAKMSKDGKSFIALHSTANVKNSSGERVMKSTIVDVHPEGTVITLSRADVDYVVTEYGVAALRGTSLIERVKALINIAHPDFRDELEENAEKRGIVR</sequence>
<dbReference type="Gene3D" id="3.30.750.70">
    <property type="entry name" value="4-hydroxybutyrate coenzyme like domains"/>
    <property type="match status" value="1"/>
</dbReference>
<dbReference type="PANTHER" id="PTHR21432">
    <property type="entry name" value="ACETYL-COA HYDROLASE-RELATED"/>
    <property type="match status" value="1"/>
</dbReference>
<dbReference type="InterPro" id="IPR046433">
    <property type="entry name" value="ActCoA_hydro"/>
</dbReference>
<dbReference type="Pfam" id="PF13336">
    <property type="entry name" value="AcetylCoA_hyd_C"/>
    <property type="match status" value="1"/>
</dbReference>
<keyword evidence="2" id="KW-0808">Transferase</keyword>
<dbReference type="InterPro" id="IPR003702">
    <property type="entry name" value="ActCoA_hydro_N"/>
</dbReference>
<name>A0A0L6TZL8_9FIRM</name>
<protein>
    <submittedName>
        <fullName evidence="5">Uncharacterized protein</fullName>
    </submittedName>
</protein>
<dbReference type="GO" id="GO:0006083">
    <property type="term" value="P:acetate metabolic process"/>
    <property type="evidence" value="ECO:0007669"/>
    <property type="project" value="InterPro"/>
</dbReference>
<comment type="caution">
    <text evidence="5">The sequence shown here is derived from an EMBL/GenBank/DDBJ whole genome shotgun (WGS) entry which is preliminary data.</text>
</comment>
<dbReference type="InterPro" id="IPR037171">
    <property type="entry name" value="NagB/RpiA_transferase-like"/>
</dbReference>
<evidence type="ECO:0000256" key="2">
    <source>
        <dbReference type="ARBA" id="ARBA00022679"/>
    </source>
</evidence>
<evidence type="ECO:0000313" key="5">
    <source>
        <dbReference type="EMBL" id="KNZ41711.1"/>
    </source>
</evidence>
<proteinExistence type="inferred from homology"/>
<dbReference type="Pfam" id="PF02550">
    <property type="entry name" value="AcetylCoA_hydro"/>
    <property type="match status" value="1"/>
</dbReference>
<feature type="domain" description="Acetyl-CoA hydrolase/transferase N-terminal" evidence="3">
    <location>
        <begin position="5"/>
        <end position="188"/>
    </location>
</feature>
<comment type="similarity">
    <text evidence="1">Belongs to the acetyl-CoA hydrolase/transferase family.</text>
</comment>